<reference evidence="1" key="1">
    <citation type="journal article" date="2020" name="Nature">
        <title>Giant virus diversity and host interactions through global metagenomics.</title>
        <authorList>
            <person name="Schulz F."/>
            <person name="Roux S."/>
            <person name="Paez-Espino D."/>
            <person name="Jungbluth S."/>
            <person name="Walsh D.A."/>
            <person name="Denef V.J."/>
            <person name="McMahon K.D."/>
            <person name="Konstantinidis K.T."/>
            <person name="Eloe-Fadrosh E.A."/>
            <person name="Kyrpides N.C."/>
            <person name="Woyke T."/>
        </authorList>
    </citation>
    <scope>NUCLEOTIDE SEQUENCE</scope>
    <source>
        <strain evidence="1">GVMAG-S-ERX556022-25</strain>
    </source>
</reference>
<sequence>MEEIVWSNGEKYEKSDKNKKPLLNSDNEIIHNIAFRGEYILKKNDKINEKKRDEIMERNMLSQTYQNPFLTKDFIDVLSDQEKFLTPQNSLCVTKSTCEK</sequence>
<organism evidence="1">
    <name type="scientific">viral metagenome</name>
    <dbReference type="NCBI Taxonomy" id="1070528"/>
    <lineage>
        <taxon>unclassified sequences</taxon>
        <taxon>metagenomes</taxon>
        <taxon>organismal metagenomes</taxon>
    </lineage>
</organism>
<proteinExistence type="predicted"/>
<dbReference type="EMBL" id="MN738809">
    <property type="protein sequence ID" value="QHS84548.1"/>
    <property type="molecule type" value="Genomic_DNA"/>
</dbReference>
<name>A0A6C0AXQ5_9ZZZZ</name>
<dbReference type="AlphaFoldDB" id="A0A6C0AXQ5"/>
<evidence type="ECO:0000313" key="1">
    <source>
        <dbReference type="EMBL" id="QHS84548.1"/>
    </source>
</evidence>
<accession>A0A6C0AXQ5</accession>
<protein>
    <submittedName>
        <fullName evidence="1">Uncharacterized protein</fullName>
    </submittedName>
</protein>